<evidence type="ECO:0000313" key="3">
    <source>
        <dbReference type="Proteomes" id="UP001568698"/>
    </source>
</evidence>
<dbReference type="InterPro" id="IPR014004">
    <property type="entry name" value="Transpt-assoc_nodulatn_dom_bac"/>
</dbReference>
<dbReference type="PANTHER" id="PTHR34606:SF15">
    <property type="entry name" value="BON DOMAIN-CONTAINING PROTEIN"/>
    <property type="match status" value="1"/>
</dbReference>
<organism evidence="2 3">
    <name type="scientific">Pseudodesulfovibrio karagichevae</name>
    <dbReference type="NCBI Taxonomy" id="3239305"/>
    <lineage>
        <taxon>Bacteria</taxon>
        <taxon>Pseudomonadati</taxon>
        <taxon>Thermodesulfobacteriota</taxon>
        <taxon>Desulfovibrionia</taxon>
        <taxon>Desulfovibrionales</taxon>
        <taxon>Desulfovibrionaceae</taxon>
    </lineage>
</organism>
<name>A0ABV4JYH4_9BACT</name>
<dbReference type="InterPro" id="IPR007055">
    <property type="entry name" value="BON_dom"/>
</dbReference>
<accession>A0ABV4JYH4</accession>
<comment type="caution">
    <text evidence="2">The sequence shown here is derived from an EMBL/GenBank/DDBJ whole genome shotgun (WGS) entry which is preliminary data.</text>
</comment>
<protein>
    <submittedName>
        <fullName evidence="2">BON domain-containing protein</fullName>
    </submittedName>
</protein>
<dbReference type="RefSeq" id="WP_371385312.1">
    <property type="nucleotide sequence ID" value="NZ_JBGLYH010000005.1"/>
</dbReference>
<dbReference type="EMBL" id="JBGLYH010000005">
    <property type="protein sequence ID" value="MEZ7195767.1"/>
    <property type="molecule type" value="Genomic_DNA"/>
</dbReference>
<gene>
    <name evidence="2" type="ORF">AB6M95_03330</name>
</gene>
<proteinExistence type="predicted"/>
<reference evidence="2 3" key="1">
    <citation type="submission" date="2024-08" db="EMBL/GenBank/DDBJ databases">
        <title>Sulfate-reducing bacteria isolated from formation water of the oil field in Kazakhstan and description of Pseudodesulfovibrio sp.</title>
        <authorList>
            <person name="Bidzhieva S.K."/>
            <person name="Tourova T.P."/>
            <person name="Grouzdev D.S."/>
            <person name="Beletsky A.V."/>
            <person name="Sokolova D.S."/>
            <person name="Samigullina S.R."/>
            <person name="Poltaraus A.B."/>
            <person name="Avtukh A.N."/>
            <person name="Tereshina V.M."/>
            <person name="Zhaparov N.S."/>
            <person name="Mardanov A.V."/>
            <person name="Nazina T.N."/>
        </authorList>
    </citation>
    <scope>NUCLEOTIDE SEQUENCE [LARGE SCALE GENOMIC DNA]</scope>
    <source>
        <strain evidence="2 3">9FUS</strain>
    </source>
</reference>
<dbReference type="Gene3D" id="3.30.1340.30">
    <property type="match status" value="1"/>
</dbReference>
<dbReference type="SMART" id="SM00749">
    <property type="entry name" value="BON"/>
    <property type="match status" value="1"/>
</dbReference>
<dbReference type="Proteomes" id="UP001568698">
    <property type="component" value="Unassembled WGS sequence"/>
</dbReference>
<sequence length="185" mass="19914">MRRSNQPAPVILILCLALSSLAWTPWGAIYDSARDERSVGDQAADKKISLSIKGGLADKDSKLALKVHVYCFLKHVYLVGAINDQPFRAFAVKTAKGTEGVKQVTSYFKPETDTTADDLELAAKVRAELIGNGDLSSTQIEQEVMNAEVVLLGMVRSQADAALAVKVAKGVKGVKKVTSFLIPPK</sequence>
<feature type="domain" description="BON" evidence="1">
    <location>
        <begin position="117"/>
        <end position="185"/>
    </location>
</feature>
<evidence type="ECO:0000259" key="1">
    <source>
        <dbReference type="PROSITE" id="PS50914"/>
    </source>
</evidence>
<dbReference type="PANTHER" id="PTHR34606">
    <property type="entry name" value="BON DOMAIN-CONTAINING PROTEIN"/>
    <property type="match status" value="1"/>
</dbReference>
<evidence type="ECO:0000313" key="2">
    <source>
        <dbReference type="EMBL" id="MEZ7195767.1"/>
    </source>
</evidence>
<dbReference type="PROSITE" id="PS50914">
    <property type="entry name" value="BON"/>
    <property type="match status" value="1"/>
</dbReference>
<keyword evidence="3" id="KW-1185">Reference proteome</keyword>
<dbReference type="InterPro" id="IPR051686">
    <property type="entry name" value="Lipoprotein_DolP"/>
</dbReference>
<dbReference type="Pfam" id="PF04972">
    <property type="entry name" value="BON"/>
    <property type="match status" value="2"/>
</dbReference>